<keyword evidence="4" id="KW-1133">Transmembrane helix</keyword>
<dbReference type="Proteomes" id="UP001162483">
    <property type="component" value="Unassembled WGS sequence"/>
</dbReference>
<dbReference type="PANTHER" id="PTHR16208">
    <property type="entry name" value="MICROTUBULE-ASSOCIATED PROTEIN/SYNTAPHILIN"/>
    <property type="match status" value="1"/>
</dbReference>
<keyword evidence="3" id="KW-0812">Transmembrane</keyword>
<dbReference type="EMBL" id="CATNWA010000292">
    <property type="protein sequence ID" value="CAI9535922.1"/>
    <property type="molecule type" value="Genomic_DNA"/>
</dbReference>
<feature type="compositionally biased region" description="Polar residues" evidence="7">
    <location>
        <begin position="64"/>
        <end position="74"/>
    </location>
</feature>
<sequence length="274" mass="29748">MQEKEIARSRIPRLVLRPYLPKQKVSPSSESPFSEEDSKDFNLTSSRSARTISSNSFCSDDTGCPSSQSVSPVKTPSDAGMSPMGFCTGSEDDYSHKRVSTGMYTDGSIQPTRYKKESKSSLMKTGPQSFKMRGSEADFSSSSSTGSISAPEVHMSTTSGGKKNSFSRKPPYRTETQKRGSRNTAESRVSHGRGHNSSSGKPTQSPPVTREKDLFAVLCRNQLSPINVHDAYGISSPSSSNSGSYKGSDTSPTLRCCTPFCTFTSSFLYLHKAM</sequence>
<feature type="region of interest" description="Disordered" evidence="7">
    <location>
        <begin position="1"/>
        <end position="210"/>
    </location>
</feature>
<name>A0ABN9AIQ5_9NEOB</name>
<feature type="region of interest" description="Disordered" evidence="7">
    <location>
        <begin position="231"/>
        <end position="252"/>
    </location>
</feature>
<comment type="caution">
    <text evidence="8">The sequence shown here is derived from an EMBL/GenBank/DDBJ whole genome shotgun (WGS) entry which is preliminary data.</text>
</comment>
<evidence type="ECO:0000256" key="2">
    <source>
        <dbReference type="ARBA" id="ARBA00022553"/>
    </source>
</evidence>
<feature type="compositionally biased region" description="Low complexity" evidence="7">
    <location>
        <begin position="137"/>
        <end position="149"/>
    </location>
</feature>
<evidence type="ECO:0000313" key="8">
    <source>
        <dbReference type="EMBL" id="CAI9535922.1"/>
    </source>
</evidence>
<gene>
    <name evidence="8" type="ORF">SPARVUS_LOCUS945561</name>
</gene>
<accession>A0ABN9AIQ5</accession>
<protein>
    <submittedName>
        <fullName evidence="8">Uncharacterized protein</fullName>
    </submittedName>
</protein>
<keyword evidence="2" id="KW-0597">Phosphoprotein</keyword>
<dbReference type="Pfam" id="PF15290">
    <property type="entry name" value="Syntaphilin"/>
    <property type="match status" value="1"/>
</dbReference>
<evidence type="ECO:0000256" key="6">
    <source>
        <dbReference type="ARBA" id="ARBA00023136"/>
    </source>
</evidence>
<evidence type="ECO:0000256" key="7">
    <source>
        <dbReference type="SAM" id="MobiDB-lite"/>
    </source>
</evidence>
<organism evidence="8 9">
    <name type="scientific">Staurois parvus</name>
    <dbReference type="NCBI Taxonomy" id="386267"/>
    <lineage>
        <taxon>Eukaryota</taxon>
        <taxon>Metazoa</taxon>
        <taxon>Chordata</taxon>
        <taxon>Craniata</taxon>
        <taxon>Vertebrata</taxon>
        <taxon>Euteleostomi</taxon>
        <taxon>Amphibia</taxon>
        <taxon>Batrachia</taxon>
        <taxon>Anura</taxon>
        <taxon>Neobatrachia</taxon>
        <taxon>Ranoidea</taxon>
        <taxon>Ranidae</taxon>
        <taxon>Staurois</taxon>
    </lineage>
</organism>
<feature type="compositionally biased region" description="Polar residues" evidence="7">
    <location>
        <begin position="155"/>
        <end position="164"/>
    </location>
</feature>
<comment type="subcellular location">
    <subcellularLocation>
        <location evidence="1">Membrane</location>
        <topology evidence="1">Single-pass membrane protein</topology>
    </subcellularLocation>
</comment>
<keyword evidence="9" id="KW-1185">Reference proteome</keyword>
<evidence type="ECO:0000256" key="3">
    <source>
        <dbReference type="ARBA" id="ARBA00022692"/>
    </source>
</evidence>
<evidence type="ECO:0000313" key="9">
    <source>
        <dbReference type="Proteomes" id="UP001162483"/>
    </source>
</evidence>
<evidence type="ECO:0000256" key="1">
    <source>
        <dbReference type="ARBA" id="ARBA00004167"/>
    </source>
</evidence>
<feature type="compositionally biased region" description="Low complexity" evidence="7">
    <location>
        <begin position="44"/>
        <end position="56"/>
    </location>
</feature>
<evidence type="ECO:0000256" key="4">
    <source>
        <dbReference type="ARBA" id="ARBA00022989"/>
    </source>
</evidence>
<keyword evidence="6" id="KW-0472">Membrane</keyword>
<reference evidence="8" key="1">
    <citation type="submission" date="2023-05" db="EMBL/GenBank/DDBJ databases">
        <authorList>
            <person name="Stuckert A."/>
        </authorList>
    </citation>
    <scope>NUCLEOTIDE SEQUENCE</scope>
</reference>
<feature type="compositionally biased region" description="Polar residues" evidence="7">
    <location>
        <begin position="195"/>
        <end position="207"/>
    </location>
</feature>
<feature type="compositionally biased region" description="Low complexity" evidence="7">
    <location>
        <begin position="233"/>
        <end position="251"/>
    </location>
</feature>
<dbReference type="PANTHER" id="PTHR16208:SF4">
    <property type="entry name" value="SYNTABULIN"/>
    <property type="match status" value="1"/>
</dbReference>
<keyword evidence="5" id="KW-0175">Coiled coil</keyword>
<evidence type="ECO:0000256" key="5">
    <source>
        <dbReference type="ARBA" id="ARBA00023054"/>
    </source>
</evidence>
<proteinExistence type="predicted"/>
<dbReference type="InterPro" id="IPR028197">
    <property type="entry name" value="Syntaphilin/Syntabulin"/>
</dbReference>